<accession>A0A5P1FRN7</accession>
<dbReference type="Gramene" id="ONK80097">
    <property type="protein sequence ID" value="ONK80097"/>
    <property type="gene ID" value="A4U43_C01F13860"/>
</dbReference>
<reference evidence="2" key="1">
    <citation type="journal article" date="2017" name="Nat. Commun.">
        <title>The asparagus genome sheds light on the origin and evolution of a young Y chromosome.</title>
        <authorList>
            <person name="Harkess A."/>
            <person name="Zhou J."/>
            <person name="Xu C."/>
            <person name="Bowers J.E."/>
            <person name="Van der Hulst R."/>
            <person name="Ayyampalayam S."/>
            <person name="Mercati F."/>
            <person name="Riccardi P."/>
            <person name="McKain M.R."/>
            <person name="Kakrana A."/>
            <person name="Tang H."/>
            <person name="Ray J."/>
            <person name="Groenendijk J."/>
            <person name="Arikit S."/>
            <person name="Mathioni S.M."/>
            <person name="Nakano M."/>
            <person name="Shan H."/>
            <person name="Telgmann-Rauber A."/>
            <person name="Kanno A."/>
            <person name="Yue Z."/>
            <person name="Chen H."/>
            <person name="Li W."/>
            <person name="Chen Y."/>
            <person name="Xu X."/>
            <person name="Zhang Y."/>
            <person name="Luo S."/>
            <person name="Chen H."/>
            <person name="Gao J."/>
            <person name="Mao Z."/>
            <person name="Pires J.C."/>
            <person name="Luo M."/>
            <person name="Kudrna D."/>
            <person name="Wing R.A."/>
            <person name="Meyers B.C."/>
            <person name="Yi K."/>
            <person name="Kong H."/>
            <person name="Lavrijsen P."/>
            <person name="Sunseri F."/>
            <person name="Falavigna A."/>
            <person name="Ye Y."/>
            <person name="Leebens-Mack J.H."/>
            <person name="Chen G."/>
        </authorList>
    </citation>
    <scope>NUCLEOTIDE SEQUENCE [LARGE SCALE GENOMIC DNA]</scope>
    <source>
        <strain evidence="2">cv. DH0086</strain>
    </source>
</reference>
<evidence type="ECO:0000313" key="1">
    <source>
        <dbReference type="EMBL" id="ONK80097.1"/>
    </source>
</evidence>
<organism evidence="1 2">
    <name type="scientific">Asparagus officinalis</name>
    <name type="common">Garden asparagus</name>
    <dbReference type="NCBI Taxonomy" id="4686"/>
    <lineage>
        <taxon>Eukaryota</taxon>
        <taxon>Viridiplantae</taxon>
        <taxon>Streptophyta</taxon>
        <taxon>Embryophyta</taxon>
        <taxon>Tracheophyta</taxon>
        <taxon>Spermatophyta</taxon>
        <taxon>Magnoliopsida</taxon>
        <taxon>Liliopsida</taxon>
        <taxon>Asparagales</taxon>
        <taxon>Asparagaceae</taxon>
        <taxon>Asparagoideae</taxon>
        <taxon>Asparagus</taxon>
    </lineage>
</organism>
<name>A0A5P1FRN7_ASPOF</name>
<dbReference type="OMA" id="WVGCAIG"/>
<keyword evidence="2" id="KW-1185">Reference proteome</keyword>
<sequence>MAGIALILDLLKKKQTLTTQSIHPYTLFPATAAATAASIAAGKPFLSRALFGDGGIPIAYCDAGVTLDERYTPNLRGTSETVLHEESIKFKAKDYPIELKPLFSAFGLKSLAMTSVRSFLLFYLPLLEPHQPADDDDDDVLQEIPGDRPVDLVVPFKNSVKQIFRETAVVTTRRVLERLSVHYVSQRMARKLLKDVSKSAKRKAARGLPTTLFVYNVSRTTFRGHMLGVAASWVVQIIIEAYRCLIRKPVDENGDIPRREKIRLLAKKIYGASIKCGSSLVFASIGAGIGALFHPSTGQWIGCAIGDFAGPVVAIVCFEKLNLEL</sequence>
<evidence type="ECO:0000313" key="2">
    <source>
        <dbReference type="Proteomes" id="UP000243459"/>
    </source>
</evidence>
<dbReference type="PANTHER" id="PTHR36074">
    <property type="entry name" value="ISOPENTENYL-DIPHOSPHATE DELTA-ISOMERASE"/>
    <property type="match status" value="1"/>
</dbReference>
<gene>
    <name evidence="1" type="ORF">A4U43_C01F13860</name>
</gene>
<proteinExistence type="predicted"/>
<dbReference type="PANTHER" id="PTHR36074:SF1">
    <property type="entry name" value="ISOPENTENYL-DIPHOSPHATE DELTA-ISOMERASE"/>
    <property type="match status" value="1"/>
</dbReference>
<dbReference type="OrthoDB" id="1925570at2759"/>
<dbReference type="AlphaFoldDB" id="A0A5P1FRN7"/>
<protein>
    <submittedName>
        <fullName evidence="1">Uncharacterized protein</fullName>
    </submittedName>
</protein>
<dbReference type="Proteomes" id="UP000243459">
    <property type="component" value="Chromosome 1"/>
</dbReference>
<dbReference type="EMBL" id="CM007381">
    <property type="protein sequence ID" value="ONK80097.1"/>
    <property type="molecule type" value="Genomic_DNA"/>
</dbReference>